<dbReference type="InterPro" id="IPR011990">
    <property type="entry name" value="TPR-like_helical_dom_sf"/>
</dbReference>
<feature type="repeat" description="PPR" evidence="3">
    <location>
        <begin position="506"/>
        <end position="540"/>
    </location>
</feature>
<keyword evidence="1" id="KW-0677">Repeat</keyword>
<evidence type="ECO:0000313" key="4">
    <source>
        <dbReference type="EMBL" id="AYM00607.1"/>
    </source>
</evidence>
<evidence type="ECO:0000256" key="3">
    <source>
        <dbReference type="PROSITE-ProRule" id="PRU00708"/>
    </source>
</evidence>
<dbReference type="Pfam" id="PF01535">
    <property type="entry name" value="PPR"/>
    <property type="match status" value="10"/>
</dbReference>
<dbReference type="InterPro" id="IPR046848">
    <property type="entry name" value="E_motif"/>
</dbReference>
<dbReference type="Gene3D" id="1.25.40.10">
    <property type="entry name" value="Tetratricopeptide repeat domain"/>
    <property type="match status" value="5"/>
</dbReference>
<dbReference type="FunFam" id="1.25.40.10:FF:000344">
    <property type="entry name" value="Pentatricopeptide repeat-containing protein"/>
    <property type="match status" value="1"/>
</dbReference>
<dbReference type="AlphaFoldDB" id="A0A678WCA1"/>
<dbReference type="PANTHER" id="PTHR47926">
    <property type="entry name" value="PENTATRICOPEPTIDE REPEAT-CONTAINING PROTEIN"/>
    <property type="match status" value="1"/>
</dbReference>
<dbReference type="PANTHER" id="PTHR47926:SF392">
    <property type="entry name" value="PENTATRICOPEPTIDE REPEAT-CONTAINING PROTEIN"/>
    <property type="match status" value="1"/>
</dbReference>
<dbReference type="GO" id="GO:0009451">
    <property type="term" value="P:RNA modification"/>
    <property type="evidence" value="ECO:0007669"/>
    <property type="project" value="InterPro"/>
</dbReference>
<dbReference type="InterPro" id="IPR046960">
    <property type="entry name" value="PPR_At4g14850-like_plant"/>
</dbReference>
<dbReference type="GO" id="GO:0005737">
    <property type="term" value="C:cytoplasm"/>
    <property type="evidence" value="ECO:0007669"/>
    <property type="project" value="UniProtKB-ARBA"/>
</dbReference>
<evidence type="ECO:0000256" key="1">
    <source>
        <dbReference type="ARBA" id="ARBA00022737"/>
    </source>
</evidence>
<dbReference type="InterPro" id="IPR002885">
    <property type="entry name" value="PPR_rpt"/>
</dbReference>
<reference evidence="4" key="2">
    <citation type="submission" date="2018-02" db="EMBL/GenBank/DDBJ databases">
        <authorList>
            <person name="Li H.Q."/>
            <person name="Lu S.F."/>
        </authorList>
    </citation>
    <scope>NUCLEOTIDE SEQUENCE</scope>
</reference>
<feature type="repeat" description="PPR" evidence="3">
    <location>
        <begin position="103"/>
        <end position="137"/>
    </location>
</feature>
<sequence length="691" mass="77212">MDFQHLQSYARLLNSLNSQNCVRQGKQLHLLFLKNGVLFSTLSIANRLLQMYARCGRMDDARNLFEEMPQRNCFTWNTLLEGYAKSGHKTHMLDLFHSMPQKNDFSWNAILSGLARAGELDAARRLLNEMPRKNGIAWSTMIHGCVRNGRPGMALVLFKEFLKWEAVESGGVLRWDPVVLATVVGACLEFGSLDLGKQVHARMVVDGVEFDAVLGSSLVNMYGKCCDLDSADRLLNAMDDADDYSLSSLISCYANCGRMEDARRTFELKSNPCVIVWNSVISGYVANRDAEGALVYFGKMRKQGVVGDYSTFSSVLSACSSVGVPRNCIQLHAQAHKLGIVYDLVVASALIDAYAKCRSLDESCKFFGELKAYDTVLLNSMITIYCNFGRMEEAKSIFNDMKFKSLISWNSMLVGLSQNGYPVEALEIFCTMNNIDLSMDKFTLSSAISACASITWLELGEQIFARATVIGVDFDQIIMTSLIDFYCKCGFVEVGRKLFDQMTKSDEASWNSMLMGYATNGYGIEALSLFEEMRSDGVRPSEVTFTAVLSACDHSGLVEEGKKWFYLMKHHYHIDPGIEHYSCVIDLFARVGCIQEAIDLIDKIPHLSDASMWSAILRGCIESGDKPLAKRVVEKIIELDPQNSGALVQLSGLMASTGDWNQSALVRQLMRDMRIQKNPGRSWCNSRVRQM</sequence>
<feature type="repeat" description="PPR" evidence="3">
    <location>
        <begin position="374"/>
        <end position="408"/>
    </location>
</feature>
<organism evidence="4">
    <name type="scientific">Salvia miltiorrhiza</name>
    <name type="common">Chinese sage</name>
    <dbReference type="NCBI Taxonomy" id="226208"/>
    <lineage>
        <taxon>Eukaryota</taxon>
        <taxon>Viridiplantae</taxon>
        <taxon>Streptophyta</taxon>
        <taxon>Embryophyta</taxon>
        <taxon>Tracheophyta</taxon>
        <taxon>Spermatophyta</taxon>
        <taxon>Magnoliopsida</taxon>
        <taxon>eudicotyledons</taxon>
        <taxon>Gunneridae</taxon>
        <taxon>Pentapetalae</taxon>
        <taxon>asterids</taxon>
        <taxon>lamiids</taxon>
        <taxon>Lamiales</taxon>
        <taxon>Lamiaceae</taxon>
        <taxon>Nepetoideae</taxon>
        <taxon>Mentheae</taxon>
        <taxon>Salviinae</taxon>
        <taxon>Salvia</taxon>
        <taxon>Salvia incertae sedis</taxon>
    </lineage>
</organism>
<comment type="similarity">
    <text evidence="2">Belongs to the PPR family. PCMP-E subfamily.</text>
</comment>
<name>A0A678WCA1_SALMI</name>
<dbReference type="Pfam" id="PF13041">
    <property type="entry name" value="PPR_2"/>
    <property type="match status" value="2"/>
</dbReference>
<dbReference type="SUPFAM" id="SSF48452">
    <property type="entry name" value="TPR-like"/>
    <property type="match status" value="1"/>
</dbReference>
<feature type="repeat" description="PPR" evidence="3">
    <location>
        <begin position="475"/>
        <end position="505"/>
    </location>
</feature>
<accession>A0A678WCA1</accession>
<proteinExistence type="evidence at transcript level"/>
<dbReference type="PROSITE" id="PS51375">
    <property type="entry name" value="PPR"/>
    <property type="match status" value="6"/>
</dbReference>
<feature type="repeat" description="PPR" evidence="3">
    <location>
        <begin position="273"/>
        <end position="307"/>
    </location>
</feature>
<protein>
    <submittedName>
        <fullName evidence="4">Pentatricopeptide repeat protein</fullName>
    </submittedName>
</protein>
<dbReference type="FunFam" id="1.25.40.10:FF:000797">
    <property type="entry name" value="Pentatricopeptide repeat-containing protein chloroplastic"/>
    <property type="match status" value="1"/>
</dbReference>
<reference evidence="4" key="1">
    <citation type="journal article" date="2018" name="Molecules">
        <title>The Pentatricopeptide Repeat Gene Family in Salvia miltiorrhiza: Genome-Wide Characterization and Expression Analysis.</title>
        <authorList>
            <person name="Li H."/>
            <person name="Li C."/>
            <person name="Deng Y."/>
            <person name="Jiang X."/>
            <person name="Lu S."/>
        </authorList>
    </citation>
    <scope>NUCLEOTIDE SEQUENCE</scope>
</reference>
<dbReference type="EMBL" id="MH004607">
    <property type="protein sequence ID" value="AYM00607.1"/>
    <property type="molecule type" value="mRNA"/>
</dbReference>
<feature type="repeat" description="PPR" evidence="3">
    <location>
        <begin position="41"/>
        <end position="75"/>
    </location>
</feature>
<dbReference type="Pfam" id="PF20431">
    <property type="entry name" value="E_motif"/>
    <property type="match status" value="1"/>
</dbReference>
<evidence type="ECO:0000256" key="2">
    <source>
        <dbReference type="ARBA" id="ARBA00061659"/>
    </source>
</evidence>
<dbReference type="NCBIfam" id="TIGR00756">
    <property type="entry name" value="PPR"/>
    <property type="match status" value="8"/>
</dbReference>
<dbReference type="GO" id="GO:0003723">
    <property type="term" value="F:RNA binding"/>
    <property type="evidence" value="ECO:0007669"/>
    <property type="project" value="InterPro"/>
</dbReference>